<feature type="region of interest" description="Disordered" evidence="1">
    <location>
        <begin position="263"/>
        <end position="293"/>
    </location>
</feature>
<dbReference type="Proteomes" id="UP000249619">
    <property type="component" value="Unassembled WGS sequence"/>
</dbReference>
<comment type="caution">
    <text evidence="2">The sequence shown here is derived from an EMBL/GenBank/DDBJ whole genome shotgun (WGS) entry which is preliminary data.</text>
</comment>
<dbReference type="STRING" id="183478.A0A364N4J9"/>
<evidence type="ECO:0000313" key="2">
    <source>
        <dbReference type="EMBL" id="RAR11807.1"/>
    </source>
</evidence>
<reference evidence="3" key="1">
    <citation type="submission" date="2018-05" db="EMBL/GenBank/DDBJ databases">
        <title>Draft genome sequence of Stemphylium lycopersici strain CIDEFI 213.</title>
        <authorList>
            <person name="Medina R."/>
            <person name="Franco M.E.E."/>
            <person name="Lucentini C.G."/>
            <person name="Saparrat M.C.N."/>
            <person name="Balatti P.A."/>
        </authorList>
    </citation>
    <scope>NUCLEOTIDE SEQUENCE [LARGE SCALE GENOMIC DNA]</scope>
    <source>
        <strain evidence="3">CIDEFI 213</strain>
    </source>
</reference>
<sequence>MTAVNTTTESKCVEDANVAYTETSSLMHVEPTPENEQTPLRQTSRENADLYDTDLPEYSPLVTNGELSVEAEEMRDEKDGAENRLPRQSLSPAYEEYQTRPLPSPTHDDHPSQRWWQNYLDSQDGGQNGGLEHDHTPGHHTPTEENTPLVVSPTASYSDHSHLTEPLTNANLAGLRTCSILHDRAATWIIRKRDLPLSTLAAAVLTKEGLLQPKELKLIADDGNRDPTDPVSGALLGCFDTIGGIVLGLAAGPIELGKQASPMFKASKPGANDDDKSPTEEKPGSACSRNSRGIPRAAGQVALGAAKGLGRIVTTSAKSPALIMHGVTRGFHNLPKAYGEEVRVYENVTGLRSGLLVSAKSFGHGLGDGLRDLATKPIEGAEKNGVNGFTTGLATGLANLAFKPAAERM</sequence>
<feature type="compositionally biased region" description="Basic and acidic residues" evidence="1">
    <location>
        <begin position="271"/>
        <end position="283"/>
    </location>
</feature>
<keyword evidence="2" id="KW-0808">Transferase</keyword>
<feature type="compositionally biased region" description="Basic and acidic residues" evidence="1">
    <location>
        <begin position="75"/>
        <end position="85"/>
    </location>
</feature>
<name>A0A364N4J9_STELY</name>
<dbReference type="AlphaFoldDB" id="A0A364N4J9"/>
<evidence type="ECO:0000256" key="1">
    <source>
        <dbReference type="SAM" id="MobiDB-lite"/>
    </source>
</evidence>
<evidence type="ECO:0000313" key="3">
    <source>
        <dbReference type="Proteomes" id="UP000249619"/>
    </source>
</evidence>
<dbReference type="EMBL" id="QGDH01000054">
    <property type="protein sequence ID" value="RAR11807.1"/>
    <property type="molecule type" value="Genomic_DNA"/>
</dbReference>
<proteinExistence type="predicted"/>
<gene>
    <name evidence="2" type="ORF">DDE83_004404</name>
</gene>
<dbReference type="GO" id="GO:0016740">
    <property type="term" value="F:transferase activity"/>
    <property type="evidence" value="ECO:0007669"/>
    <property type="project" value="UniProtKB-KW"/>
</dbReference>
<feature type="compositionally biased region" description="Polar residues" evidence="1">
    <location>
        <begin position="114"/>
        <end position="125"/>
    </location>
</feature>
<feature type="compositionally biased region" description="Basic and acidic residues" evidence="1">
    <location>
        <begin position="131"/>
        <end position="143"/>
    </location>
</feature>
<accession>A0A364N4J9</accession>
<keyword evidence="3" id="KW-1185">Reference proteome</keyword>
<organism evidence="2 3">
    <name type="scientific">Stemphylium lycopersici</name>
    <name type="common">Tomato gray leaf spot disease fungus</name>
    <name type="synonym">Thyrospora lycopersici</name>
    <dbReference type="NCBI Taxonomy" id="183478"/>
    <lineage>
        <taxon>Eukaryota</taxon>
        <taxon>Fungi</taxon>
        <taxon>Dikarya</taxon>
        <taxon>Ascomycota</taxon>
        <taxon>Pezizomycotina</taxon>
        <taxon>Dothideomycetes</taxon>
        <taxon>Pleosporomycetidae</taxon>
        <taxon>Pleosporales</taxon>
        <taxon>Pleosporineae</taxon>
        <taxon>Pleosporaceae</taxon>
        <taxon>Stemphylium</taxon>
    </lineage>
</organism>
<feature type="region of interest" description="Disordered" evidence="1">
    <location>
        <begin position="22"/>
        <end position="146"/>
    </location>
</feature>
<protein>
    <submittedName>
        <fullName evidence="2">Sterol 3-beta-glucosyltransferase</fullName>
    </submittedName>
</protein>